<organism evidence="1 2">
    <name type="scientific">Orbilia brochopaga</name>
    <dbReference type="NCBI Taxonomy" id="3140254"/>
    <lineage>
        <taxon>Eukaryota</taxon>
        <taxon>Fungi</taxon>
        <taxon>Dikarya</taxon>
        <taxon>Ascomycota</taxon>
        <taxon>Pezizomycotina</taxon>
        <taxon>Orbiliomycetes</taxon>
        <taxon>Orbiliales</taxon>
        <taxon>Orbiliaceae</taxon>
        <taxon>Orbilia</taxon>
    </lineage>
</organism>
<evidence type="ECO:0000313" key="1">
    <source>
        <dbReference type="EMBL" id="KAK6359788.1"/>
    </source>
</evidence>
<dbReference type="EMBL" id="JAVHNQ010000001">
    <property type="protein sequence ID" value="KAK6359788.1"/>
    <property type="molecule type" value="Genomic_DNA"/>
</dbReference>
<accession>A0AAV9VDZ3</accession>
<dbReference type="AlphaFoldDB" id="A0AAV9VDZ3"/>
<comment type="caution">
    <text evidence="1">The sequence shown here is derived from an EMBL/GenBank/DDBJ whole genome shotgun (WGS) entry which is preliminary data.</text>
</comment>
<reference evidence="1 2" key="1">
    <citation type="submission" date="2019-10" db="EMBL/GenBank/DDBJ databases">
        <authorList>
            <person name="Palmer J.M."/>
        </authorList>
    </citation>
    <scope>NUCLEOTIDE SEQUENCE [LARGE SCALE GENOMIC DNA]</scope>
    <source>
        <strain evidence="1 2">TWF696</strain>
    </source>
</reference>
<protein>
    <submittedName>
        <fullName evidence="1">Uncharacterized protein</fullName>
    </submittedName>
</protein>
<proteinExistence type="predicted"/>
<dbReference type="Proteomes" id="UP001375240">
    <property type="component" value="Unassembled WGS sequence"/>
</dbReference>
<gene>
    <name evidence="1" type="ORF">TWF696_000925</name>
</gene>
<sequence>MASTRPTPALAKERGYLLARQILRYHGDESIHITRHNHISTTVLFNARFILEWESPQAMMASPELFKAHAEEQDYPPTWSHYEELKHALDNFDIFAASVLPTWLPPIRDGPAEMIGLANGLRFDIFCPKPDPSQQISVENVIRKAVDLGYSLLASPTSRAALETILKQCITNWNRFGLPYIYNHVMSDNLDTNSQESVSFFLNRLETKIPPVHLINNEEIEVSDAESTIPHSTALGQGRIEFH</sequence>
<name>A0AAV9VDZ3_9PEZI</name>
<evidence type="ECO:0000313" key="2">
    <source>
        <dbReference type="Proteomes" id="UP001375240"/>
    </source>
</evidence>
<keyword evidence="2" id="KW-1185">Reference proteome</keyword>